<comment type="similarity">
    <text evidence="1">Belongs to the carbohydrate kinase PfkB family.</text>
</comment>
<dbReference type="SUPFAM" id="SSF53613">
    <property type="entry name" value="Ribokinase-like"/>
    <property type="match status" value="1"/>
</dbReference>
<dbReference type="RefSeq" id="WP_275030182.1">
    <property type="nucleotide sequence ID" value="NZ_CP118615.1"/>
</dbReference>
<dbReference type="CDD" id="cd01166">
    <property type="entry name" value="KdgK"/>
    <property type="match status" value="1"/>
</dbReference>
<keyword evidence="3 5" id="KW-0418">Kinase</keyword>
<dbReference type="InterPro" id="IPR029056">
    <property type="entry name" value="Ribokinase-like"/>
</dbReference>
<dbReference type="Gene3D" id="3.40.1190.20">
    <property type="match status" value="1"/>
</dbReference>
<evidence type="ECO:0000313" key="6">
    <source>
        <dbReference type="Proteomes" id="UP001219605"/>
    </source>
</evidence>
<dbReference type="Pfam" id="PF00294">
    <property type="entry name" value="PfkB"/>
    <property type="match status" value="1"/>
</dbReference>
<evidence type="ECO:0000313" key="5">
    <source>
        <dbReference type="EMBL" id="WDZ83624.1"/>
    </source>
</evidence>
<gene>
    <name evidence="5" type="ORF">PVK37_24635</name>
</gene>
<dbReference type="PANTHER" id="PTHR43320:SF2">
    <property type="entry name" value="2-DEHYDRO-3-DEOXYGLUCONOKINASE_2-DEHYDRO-3-DEOXYGALACTONOKINASE"/>
    <property type="match status" value="1"/>
</dbReference>
<dbReference type="PANTHER" id="PTHR43320">
    <property type="entry name" value="SUGAR KINASE"/>
    <property type="match status" value="1"/>
</dbReference>
<evidence type="ECO:0000259" key="4">
    <source>
        <dbReference type="Pfam" id="PF00294"/>
    </source>
</evidence>
<sequence length="368" mass="39493">MSALTPRPAADCRYDLVSLGEVMLRLDPGEGRVRTARQFRVWEGGGEYNVARGLRRCFGLRTAIVTAFADNEVGRLLEDLVLQGGVDPSLITWMRYDGIGRSVRNGLNFTERGFGVRGAVGTSDRGHSAASQLRPDDVDWDHLFGALGVRWLHTGGIYAALSETAAETAEAAMTAARRYGTIVSYDLNYRPSLWKAVGGQDRAREVNRRLARLVDVMIGNEEDFTACLGFEVPDTDVHAGGALDAGNFKAMIEQVVREYPNFRVVATTLRGVRSATVNDWGAVAWAGGSFAEATHRPGLEILDRVGGGDSFASGLIYGLLERGGDLALAVEYGAAHGALAMTTPGDTSMASLAEVEALVRGAGARVQR</sequence>
<name>A0ABY7ZNU7_9ACTN</name>
<dbReference type="InterPro" id="IPR011611">
    <property type="entry name" value="PfkB_dom"/>
</dbReference>
<dbReference type="EMBL" id="CP118615">
    <property type="protein sequence ID" value="WDZ83624.1"/>
    <property type="molecule type" value="Genomic_DNA"/>
</dbReference>
<proteinExistence type="inferred from homology"/>
<dbReference type="InterPro" id="IPR052700">
    <property type="entry name" value="Carb_kinase_PfkB-like"/>
</dbReference>
<protein>
    <submittedName>
        <fullName evidence="5">Sugar kinase</fullName>
    </submittedName>
</protein>
<evidence type="ECO:0000256" key="3">
    <source>
        <dbReference type="ARBA" id="ARBA00022777"/>
    </source>
</evidence>
<reference evidence="5 6" key="1">
    <citation type="submission" date="2023-02" db="EMBL/GenBank/DDBJ databases">
        <authorList>
            <person name="Mo P."/>
        </authorList>
    </citation>
    <scope>NUCLEOTIDE SEQUENCE [LARGE SCALE GENOMIC DNA]</scope>
    <source>
        <strain evidence="5 6">HUAS 3</strain>
    </source>
</reference>
<keyword evidence="6" id="KW-1185">Reference proteome</keyword>
<feature type="domain" description="Carbohydrate kinase PfkB" evidence="4">
    <location>
        <begin position="15"/>
        <end position="348"/>
    </location>
</feature>
<evidence type="ECO:0000256" key="2">
    <source>
        <dbReference type="ARBA" id="ARBA00022679"/>
    </source>
</evidence>
<keyword evidence="2" id="KW-0808">Transferase</keyword>
<dbReference type="Proteomes" id="UP001219605">
    <property type="component" value="Chromosome"/>
</dbReference>
<evidence type="ECO:0000256" key="1">
    <source>
        <dbReference type="ARBA" id="ARBA00010688"/>
    </source>
</evidence>
<dbReference type="GO" id="GO:0016301">
    <property type="term" value="F:kinase activity"/>
    <property type="evidence" value="ECO:0007669"/>
    <property type="project" value="UniProtKB-KW"/>
</dbReference>
<accession>A0ABY7ZNU7</accession>
<organism evidence="5 6">
    <name type="scientific">Micromonospora cathayae</name>
    <dbReference type="NCBI Taxonomy" id="3028804"/>
    <lineage>
        <taxon>Bacteria</taxon>
        <taxon>Bacillati</taxon>
        <taxon>Actinomycetota</taxon>
        <taxon>Actinomycetes</taxon>
        <taxon>Micromonosporales</taxon>
        <taxon>Micromonosporaceae</taxon>
        <taxon>Micromonospora</taxon>
    </lineage>
</organism>